<dbReference type="FunFam" id="1.10.390.10:FF:000016">
    <property type="entry name" value="Glutamyl aminopeptidase"/>
    <property type="match status" value="1"/>
</dbReference>
<dbReference type="SUPFAM" id="SSF63737">
    <property type="entry name" value="Leukotriene A4 hydrolase N-terminal domain"/>
    <property type="match status" value="1"/>
</dbReference>
<accession>A0A162NYU3</accession>
<keyword evidence="8" id="KW-0812">Transmembrane</keyword>
<sequence>MLLQCRLAFVLVSSVLVVVTAVEPNTGVRLPRHLIPRHYTVRLLPHVLDEKENATLDGSVQIDVRCIQDTPQIFLHAVGIRVNLESIKVYDRGSKERFFVQNITEDVDNQFVILHIRRKYLVKGANYVLAMNFIGRLNNQDHSRGFYRLRYMEAGRPSMMALTQMEPIDARKVFPCFDEPDLKADFSIIVGRPSHMISVSNMPLYRTLPMYGEGFPGYEWDVFHRSYSMSTYLVSVAILESASWLSMSDGNVKLRLWARPSLLNQTRHSLKVARKMLDFYQNYLAVDFPLPKQDIIAVPNIETAMENWGLIISGEQFLTHEEGVTSEAKKEINTLVMAHEMAHQWFGNLVTLNWWTDIWLNEGLATYLSYVAVDQVYPDYKMIEKFVLNEMQKVMYDDALLTSHSVYQTTNQTEEITSVFDVISYKKGASMLRMLNELIGHKTFKQGLTRYLKTLEYRNAVQNDFWSAFTRQAVINKVKLPYDIKTIMETWTHNVGYPVVTIARNYSARTATAAQSRFLLYQDKNSSIMEDGNVNLWIIPLTFTTASSTKQEPNLRWLPQLSQAEKIADFNVSADQWVIFNVNRTGFYRVNYDERNWNLIWAQLLHDPQQIPTISRAQIIDDAFHLARAGLLSYQVAFNLANYLKKETDYLPWKSAFEAFSYIDVMLAHTPTTHEAFKQFAIGILTPMYQQMKVLGSNNKDPVARQLFSEATKWACQWNQTDCVEYALSVYRNWMAQLNDSAVIVPADLKRVITCTAIRHLNLSEWQFAWKKFQESNIHSEKDDLLAGMACTTNTSLLSTYYFMLQWTLGNSSHRLDSIHFLDVIKSIASETLPGRDLVFEFLGSHWDLLKFRYNDRPDSAIEIAASSFNNLSDLEKLDAFNSKHGEGDLISYIYSVTEANIQWMSKHYQPIDEWLHQLRV</sequence>
<keyword evidence="27" id="KW-1185">Reference proteome</keyword>
<feature type="active site" description="Proton acceptor" evidence="18">
    <location>
        <position position="340"/>
    </location>
</feature>
<evidence type="ECO:0000256" key="5">
    <source>
        <dbReference type="ARBA" id="ARBA00022475"/>
    </source>
</evidence>
<evidence type="ECO:0000256" key="6">
    <source>
        <dbReference type="ARBA" id="ARBA00022622"/>
    </source>
</evidence>
<feature type="signal peptide" evidence="22">
    <location>
        <begin position="1"/>
        <end position="21"/>
    </location>
</feature>
<evidence type="ECO:0000313" key="26">
    <source>
        <dbReference type="EMBL" id="KZS18385.1"/>
    </source>
</evidence>
<evidence type="ECO:0000313" key="27">
    <source>
        <dbReference type="Proteomes" id="UP000076858"/>
    </source>
</evidence>
<evidence type="ECO:0000256" key="9">
    <source>
        <dbReference type="ARBA" id="ARBA00022723"/>
    </source>
</evidence>
<dbReference type="InterPro" id="IPR045357">
    <property type="entry name" value="Aminopeptidase_N-like_N"/>
</dbReference>
<keyword evidence="12 19" id="KW-0862">Zinc</keyword>
<dbReference type="InterPro" id="IPR001930">
    <property type="entry name" value="Peptidase_M1"/>
</dbReference>
<evidence type="ECO:0000256" key="13">
    <source>
        <dbReference type="ARBA" id="ARBA00022989"/>
    </source>
</evidence>
<dbReference type="GO" id="GO:0005737">
    <property type="term" value="C:cytoplasm"/>
    <property type="evidence" value="ECO:0007669"/>
    <property type="project" value="TreeGrafter"/>
</dbReference>
<feature type="domain" description="ERAP1-like C-terminal" evidence="24">
    <location>
        <begin position="577"/>
        <end position="885"/>
    </location>
</feature>
<dbReference type="STRING" id="35525.A0A162NYU3"/>
<dbReference type="SUPFAM" id="SSF55486">
    <property type="entry name" value="Metalloproteases ('zincins'), catalytic domain"/>
    <property type="match status" value="1"/>
</dbReference>
<dbReference type="Pfam" id="PF17900">
    <property type="entry name" value="Peptidase_M1_N"/>
    <property type="match status" value="1"/>
</dbReference>
<dbReference type="Pfam" id="PF01433">
    <property type="entry name" value="Peptidase_M1"/>
    <property type="match status" value="1"/>
</dbReference>
<comment type="subcellular location">
    <subcellularLocation>
        <location evidence="3">Cell membrane</location>
        <topology evidence="3">Lipid-anchor</topology>
        <topology evidence="3">GPI-anchor</topology>
    </subcellularLocation>
    <subcellularLocation>
        <location evidence="2">Membrane</location>
        <topology evidence="2">Single-pass membrane protein</topology>
    </subcellularLocation>
</comment>
<dbReference type="InterPro" id="IPR042097">
    <property type="entry name" value="Aminopeptidase_N-like_N_sf"/>
</dbReference>
<dbReference type="InterPro" id="IPR027268">
    <property type="entry name" value="Peptidase_M4/M1_CTD_sf"/>
</dbReference>
<dbReference type="GO" id="GO:0005615">
    <property type="term" value="C:extracellular space"/>
    <property type="evidence" value="ECO:0007669"/>
    <property type="project" value="TreeGrafter"/>
</dbReference>
<protein>
    <recommendedName>
        <fullName evidence="21">Aminopeptidase</fullName>
        <ecNumber evidence="21">3.4.11.-</ecNumber>
    </recommendedName>
</protein>
<comment type="caution">
    <text evidence="26">The sequence shown here is derived from an EMBL/GenBank/DDBJ whole genome shotgun (WGS) entry which is preliminary data.</text>
</comment>
<evidence type="ECO:0000256" key="3">
    <source>
        <dbReference type="ARBA" id="ARBA00004609"/>
    </source>
</evidence>
<dbReference type="PANTHER" id="PTHR11533">
    <property type="entry name" value="PROTEASE M1 ZINC METALLOPROTEASE"/>
    <property type="match status" value="1"/>
</dbReference>
<feature type="binding site" evidence="19">
    <location>
        <position position="343"/>
    </location>
    <ligand>
        <name>Zn(2+)</name>
        <dbReference type="ChEBI" id="CHEBI:29105"/>
        <note>catalytic</note>
    </ligand>
</feature>
<keyword evidence="17" id="KW-0325">Glycoprotein</keyword>
<evidence type="ECO:0000259" key="25">
    <source>
        <dbReference type="Pfam" id="PF17900"/>
    </source>
</evidence>
<dbReference type="GO" id="GO:0005886">
    <property type="term" value="C:plasma membrane"/>
    <property type="evidence" value="ECO:0007669"/>
    <property type="project" value="UniProtKB-SubCell"/>
</dbReference>
<dbReference type="InterPro" id="IPR034016">
    <property type="entry name" value="M1_APN-typ"/>
</dbReference>
<dbReference type="OrthoDB" id="6337587at2759"/>
<feature type="domain" description="Peptidase M1 membrane alanine aminopeptidase" evidence="23">
    <location>
        <begin position="269"/>
        <end position="491"/>
    </location>
</feature>
<dbReference type="GO" id="GO:0042277">
    <property type="term" value="F:peptide binding"/>
    <property type="evidence" value="ECO:0007669"/>
    <property type="project" value="TreeGrafter"/>
</dbReference>
<gene>
    <name evidence="26" type="ORF">APZ42_014877</name>
</gene>
<dbReference type="GO" id="GO:0098552">
    <property type="term" value="C:side of membrane"/>
    <property type="evidence" value="ECO:0007669"/>
    <property type="project" value="UniProtKB-KW"/>
</dbReference>
<dbReference type="FunFam" id="1.25.50.20:FF:000001">
    <property type="entry name" value="Aminopeptidase"/>
    <property type="match status" value="1"/>
</dbReference>
<evidence type="ECO:0000256" key="8">
    <source>
        <dbReference type="ARBA" id="ARBA00022692"/>
    </source>
</evidence>
<dbReference type="Pfam" id="PF11838">
    <property type="entry name" value="ERAP1_C"/>
    <property type="match status" value="1"/>
</dbReference>
<evidence type="ECO:0000256" key="20">
    <source>
        <dbReference type="PIRSR" id="PIRSR634016-4"/>
    </source>
</evidence>
<dbReference type="GO" id="GO:0006508">
    <property type="term" value="P:proteolysis"/>
    <property type="evidence" value="ECO:0007669"/>
    <property type="project" value="UniProtKB-KW"/>
</dbReference>
<dbReference type="InterPro" id="IPR050344">
    <property type="entry name" value="Peptidase_M1_aminopeptidases"/>
</dbReference>
<evidence type="ECO:0000256" key="12">
    <source>
        <dbReference type="ARBA" id="ARBA00022833"/>
    </source>
</evidence>
<evidence type="ECO:0000256" key="4">
    <source>
        <dbReference type="ARBA" id="ARBA00010136"/>
    </source>
</evidence>
<keyword evidence="15" id="KW-0472">Membrane</keyword>
<keyword evidence="6" id="KW-0449">Lipoprotein</keyword>
<evidence type="ECO:0000259" key="24">
    <source>
        <dbReference type="Pfam" id="PF11838"/>
    </source>
</evidence>
<keyword evidence="10 22" id="KW-0732">Signal</keyword>
<dbReference type="GO" id="GO:0016285">
    <property type="term" value="F:alanyl aminopeptidase activity"/>
    <property type="evidence" value="ECO:0007669"/>
    <property type="project" value="UniProtKB-EC"/>
</dbReference>
<dbReference type="PANTHER" id="PTHR11533:SF294">
    <property type="entry name" value="THYROTROPIN-RELEASING HORMONE-DEGRADING ECTOENZYME"/>
    <property type="match status" value="1"/>
</dbReference>
<evidence type="ECO:0000256" key="16">
    <source>
        <dbReference type="ARBA" id="ARBA00023157"/>
    </source>
</evidence>
<keyword evidence="14 21" id="KW-0482">Metalloprotease</keyword>
<dbReference type="Gene3D" id="2.60.40.1730">
    <property type="entry name" value="tricorn interacting facor f3 domain"/>
    <property type="match status" value="1"/>
</dbReference>
<evidence type="ECO:0000256" key="7">
    <source>
        <dbReference type="ARBA" id="ARBA00022670"/>
    </source>
</evidence>
<keyword evidence="6" id="KW-0336">GPI-anchor</keyword>
<evidence type="ECO:0000256" key="10">
    <source>
        <dbReference type="ARBA" id="ARBA00022729"/>
    </source>
</evidence>
<feature type="domain" description="Aminopeptidase N-like N-terminal" evidence="25">
    <location>
        <begin position="36"/>
        <end position="233"/>
    </location>
</feature>
<comment type="cofactor">
    <cofactor evidence="19 21">
        <name>Zn(2+)</name>
        <dbReference type="ChEBI" id="CHEBI:29105"/>
    </cofactor>
    <text evidence="19 21">Binds 1 zinc ion per subunit.</text>
</comment>
<feature type="binding site" evidence="19">
    <location>
        <position position="339"/>
    </location>
    <ligand>
        <name>Zn(2+)</name>
        <dbReference type="ChEBI" id="CHEBI:29105"/>
        <note>catalytic</note>
    </ligand>
</feature>
<evidence type="ECO:0000256" key="2">
    <source>
        <dbReference type="ARBA" id="ARBA00004167"/>
    </source>
</evidence>
<evidence type="ECO:0000259" key="23">
    <source>
        <dbReference type="Pfam" id="PF01433"/>
    </source>
</evidence>
<dbReference type="FunFam" id="2.60.40.1910:FF:000008">
    <property type="entry name" value="Aminopeptidase"/>
    <property type="match status" value="1"/>
</dbReference>
<evidence type="ECO:0000256" key="22">
    <source>
        <dbReference type="SAM" id="SignalP"/>
    </source>
</evidence>
<proteinExistence type="inferred from homology"/>
<keyword evidence="11 21" id="KW-0378">Hydrolase</keyword>
<keyword evidence="13" id="KW-1133">Transmembrane helix</keyword>
<evidence type="ECO:0000256" key="15">
    <source>
        <dbReference type="ARBA" id="ARBA00023136"/>
    </source>
</evidence>
<name>A0A162NYU3_9CRUS</name>
<evidence type="ECO:0000256" key="14">
    <source>
        <dbReference type="ARBA" id="ARBA00023049"/>
    </source>
</evidence>
<comment type="catalytic activity">
    <reaction evidence="1">
        <text>Release of an N-terminal amino acid, Xaa-|-Yaa- from a peptide, amide or arylamide. Xaa is preferably Ala, but may be most amino acids including Pro (slow action). When a terminal hydrophobic residue is followed by a prolyl residue, the two may be released as an intact Xaa-Pro dipeptide.</text>
        <dbReference type="EC" id="3.4.11.2"/>
    </reaction>
</comment>
<feature type="chain" id="PRO_5007838436" description="Aminopeptidase" evidence="22">
    <location>
        <begin position="22"/>
        <end position="921"/>
    </location>
</feature>
<feature type="site" description="Transition state stabilizer" evidence="20">
    <location>
        <position position="425"/>
    </location>
</feature>
<dbReference type="GO" id="GO:0008270">
    <property type="term" value="F:zinc ion binding"/>
    <property type="evidence" value="ECO:0007669"/>
    <property type="project" value="UniProtKB-UniRule"/>
</dbReference>
<keyword evidence="16" id="KW-1015">Disulfide bond</keyword>
<dbReference type="Gene3D" id="1.10.390.10">
    <property type="entry name" value="Neutral Protease Domain 2"/>
    <property type="match status" value="1"/>
</dbReference>
<evidence type="ECO:0000256" key="21">
    <source>
        <dbReference type="RuleBase" id="RU364040"/>
    </source>
</evidence>
<dbReference type="EMBL" id="LRGB01000512">
    <property type="protein sequence ID" value="KZS18385.1"/>
    <property type="molecule type" value="Genomic_DNA"/>
</dbReference>
<dbReference type="GO" id="GO:0070006">
    <property type="term" value="F:metalloaminopeptidase activity"/>
    <property type="evidence" value="ECO:0007669"/>
    <property type="project" value="TreeGrafter"/>
</dbReference>
<evidence type="ECO:0000256" key="18">
    <source>
        <dbReference type="PIRSR" id="PIRSR634016-1"/>
    </source>
</evidence>
<dbReference type="AlphaFoldDB" id="A0A162NYU3"/>
<evidence type="ECO:0000256" key="17">
    <source>
        <dbReference type="ARBA" id="ARBA00023180"/>
    </source>
</evidence>
<dbReference type="PRINTS" id="PR00756">
    <property type="entry name" value="ALADIPTASE"/>
</dbReference>
<dbReference type="Proteomes" id="UP000076858">
    <property type="component" value="Unassembled WGS sequence"/>
</dbReference>
<feature type="binding site" evidence="19">
    <location>
        <position position="362"/>
    </location>
    <ligand>
        <name>Zn(2+)</name>
        <dbReference type="ChEBI" id="CHEBI:29105"/>
        <note>catalytic</note>
    </ligand>
</feature>
<dbReference type="InterPro" id="IPR024571">
    <property type="entry name" value="ERAP1-like_C_dom"/>
</dbReference>
<dbReference type="Gene3D" id="2.60.40.1910">
    <property type="match status" value="1"/>
</dbReference>
<organism evidence="26 27">
    <name type="scientific">Daphnia magna</name>
    <dbReference type="NCBI Taxonomy" id="35525"/>
    <lineage>
        <taxon>Eukaryota</taxon>
        <taxon>Metazoa</taxon>
        <taxon>Ecdysozoa</taxon>
        <taxon>Arthropoda</taxon>
        <taxon>Crustacea</taxon>
        <taxon>Branchiopoda</taxon>
        <taxon>Diplostraca</taxon>
        <taxon>Cladocera</taxon>
        <taxon>Anomopoda</taxon>
        <taxon>Daphniidae</taxon>
        <taxon>Daphnia</taxon>
    </lineage>
</organism>
<evidence type="ECO:0000256" key="19">
    <source>
        <dbReference type="PIRSR" id="PIRSR634016-3"/>
    </source>
</evidence>
<keyword evidence="7 21" id="KW-0645">Protease</keyword>
<keyword evidence="5" id="KW-1003">Cell membrane</keyword>
<dbReference type="EC" id="3.4.11.-" evidence="21"/>
<comment type="similarity">
    <text evidence="4 21">Belongs to the peptidase M1 family.</text>
</comment>
<keyword evidence="21 26" id="KW-0031">Aminopeptidase</keyword>
<evidence type="ECO:0000256" key="11">
    <source>
        <dbReference type="ARBA" id="ARBA00022801"/>
    </source>
</evidence>
<dbReference type="Gene3D" id="1.25.50.20">
    <property type="match status" value="1"/>
</dbReference>
<dbReference type="CDD" id="cd09601">
    <property type="entry name" value="M1_APN-Q_like"/>
    <property type="match status" value="1"/>
</dbReference>
<dbReference type="InterPro" id="IPR014782">
    <property type="entry name" value="Peptidase_M1_dom"/>
</dbReference>
<keyword evidence="9 19" id="KW-0479">Metal-binding</keyword>
<reference evidence="26 27" key="1">
    <citation type="submission" date="2016-03" db="EMBL/GenBank/DDBJ databases">
        <title>EvidentialGene: Evidence-directed Construction of Genes on Genomes.</title>
        <authorList>
            <person name="Gilbert D.G."/>
            <person name="Choi J.-H."/>
            <person name="Mockaitis K."/>
            <person name="Colbourne J."/>
            <person name="Pfrender M."/>
        </authorList>
    </citation>
    <scope>NUCLEOTIDE SEQUENCE [LARGE SCALE GENOMIC DNA]</scope>
    <source>
        <strain evidence="26 27">Xinb3</strain>
        <tissue evidence="26">Complete organism</tissue>
    </source>
</reference>
<dbReference type="GO" id="GO:0043171">
    <property type="term" value="P:peptide catabolic process"/>
    <property type="evidence" value="ECO:0007669"/>
    <property type="project" value="TreeGrafter"/>
</dbReference>
<evidence type="ECO:0000256" key="1">
    <source>
        <dbReference type="ARBA" id="ARBA00000098"/>
    </source>
</evidence>